<name>A0A0C3N582_PISTI</name>
<dbReference type="EMBL" id="KN832050">
    <property type="protein sequence ID" value="KIN96234.1"/>
    <property type="molecule type" value="Genomic_DNA"/>
</dbReference>
<evidence type="ECO:0000313" key="1">
    <source>
        <dbReference type="EMBL" id="KIN96234.1"/>
    </source>
</evidence>
<organism evidence="1 2">
    <name type="scientific">Pisolithus tinctorius Marx 270</name>
    <dbReference type="NCBI Taxonomy" id="870435"/>
    <lineage>
        <taxon>Eukaryota</taxon>
        <taxon>Fungi</taxon>
        <taxon>Dikarya</taxon>
        <taxon>Basidiomycota</taxon>
        <taxon>Agaricomycotina</taxon>
        <taxon>Agaricomycetes</taxon>
        <taxon>Agaricomycetidae</taxon>
        <taxon>Boletales</taxon>
        <taxon>Sclerodermatineae</taxon>
        <taxon>Pisolithaceae</taxon>
        <taxon>Pisolithus</taxon>
    </lineage>
</organism>
<gene>
    <name evidence="1" type="ORF">M404DRAFT_1006848</name>
</gene>
<dbReference type="Proteomes" id="UP000054217">
    <property type="component" value="Unassembled WGS sequence"/>
</dbReference>
<proteinExistence type="predicted"/>
<evidence type="ECO:0000313" key="2">
    <source>
        <dbReference type="Proteomes" id="UP000054217"/>
    </source>
</evidence>
<keyword evidence="2" id="KW-1185">Reference proteome</keyword>
<dbReference type="InParanoid" id="A0A0C3N582"/>
<accession>A0A0C3N582</accession>
<sequence>MDNAWRGQGIGVLPSFNYILITFVRATSPIHISALRRPITLLDSPLLSRGPRSTTCV</sequence>
<reference evidence="2" key="2">
    <citation type="submission" date="2015-01" db="EMBL/GenBank/DDBJ databases">
        <title>Evolutionary Origins and Diversification of the Mycorrhizal Mutualists.</title>
        <authorList>
            <consortium name="DOE Joint Genome Institute"/>
            <consortium name="Mycorrhizal Genomics Consortium"/>
            <person name="Kohler A."/>
            <person name="Kuo A."/>
            <person name="Nagy L.G."/>
            <person name="Floudas D."/>
            <person name="Copeland A."/>
            <person name="Barry K.W."/>
            <person name="Cichocki N."/>
            <person name="Veneault-Fourrey C."/>
            <person name="LaButti K."/>
            <person name="Lindquist E.A."/>
            <person name="Lipzen A."/>
            <person name="Lundell T."/>
            <person name="Morin E."/>
            <person name="Murat C."/>
            <person name="Riley R."/>
            <person name="Ohm R."/>
            <person name="Sun H."/>
            <person name="Tunlid A."/>
            <person name="Henrissat B."/>
            <person name="Grigoriev I.V."/>
            <person name="Hibbett D.S."/>
            <person name="Martin F."/>
        </authorList>
    </citation>
    <scope>NUCLEOTIDE SEQUENCE [LARGE SCALE GENOMIC DNA]</scope>
    <source>
        <strain evidence="2">Marx 270</strain>
    </source>
</reference>
<protein>
    <submittedName>
        <fullName evidence="1">Uncharacterized protein</fullName>
    </submittedName>
</protein>
<reference evidence="1 2" key="1">
    <citation type="submission" date="2014-04" db="EMBL/GenBank/DDBJ databases">
        <authorList>
            <consortium name="DOE Joint Genome Institute"/>
            <person name="Kuo A."/>
            <person name="Kohler A."/>
            <person name="Costa M.D."/>
            <person name="Nagy L.G."/>
            <person name="Floudas D."/>
            <person name="Copeland A."/>
            <person name="Barry K.W."/>
            <person name="Cichocki N."/>
            <person name="Veneault-Fourrey C."/>
            <person name="LaButti K."/>
            <person name="Lindquist E.A."/>
            <person name="Lipzen A."/>
            <person name="Lundell T."/>
            <person name="Morin E."/>
            <person name="Murat C."/>
            <person name="Sun H."/>
            <person name="Tunlid A."/>
            <person name="Henrissat B."/>
            <person name="Grigoriev I.V."/>
            <person name="Hibbett D.S."/>
            <person name="Martin F."/>
            <person name="Nordberg H.P."/>
            <person name="Cantor M.N."/>
            <person name="Hua S.X."/>
        </authorList>
    </citation>
    <scope>NUCLEOTIDE SEQUENCE [LARGE SCALE GENOMIC DNA]</scope>
    <source>
        <strain evidence="1 2">Marx 270</strain>
    </source>
</reference>
<dbReference type="AlphaFoldDB" id="A0A0C3N582"/>
<dbReference type="HOGENOM" id="CLU_2997386_0_0_1"/>